<dbReference type="AlphaFoldDB" id="A0A0B6S883"/>
<evidence type="ECO:0000313" key="2">
    <source>
        <dbReference type="Proteomes" id="UP000031838"/>
    </source>
</evidence>
<dbReference type="HOGENOM" id="CLU_215725_0_0_4"/>
<accession>A0A0B6S883</accession>
<organism evidence="1 2">
    <name type="scientific">Burkholderia plantarii</name>
    <dbReference type="NCBI Taxonomy" id="41899"/>
    <lineage>
        <taxon>Bacteria</taxon>
        <taxon>Pseudomonadati</taxon>
        <taxon>Pseudomonadota</taxon>
        <taxon>Betaproteobacteria</taxon>
        <taxon>Burkholderiales</taxon>
        <taxon>Burkholderiaceae</taxon>
        <taxon>Burkholderia</taxon>
    </lineage>
</organism>
<dbReference type="RefSeq" id="WP_167352321.1">
    <property type="nucleotide sequence ID" value="NZ_BSTO01000006.1"/>
</dbReference>
<dbReference type="Proteomes" id="UP000031838">
    <property type="component" value="Chromosome 2"/>
</dbReference>
<sequence>MNFGLLLSKLPHVAESRAHYDTMLSLDARQPMLMHWLRWLKIGVRRDR</sequence>
<keyword evidence="2" id="KW-1185">Reference proteome</keyword>
<evidence type="ECO:0000313" key="1">
    <source>
        <dbReference type="EMBL" id="AJK50654.1"/>
    </source>
</evidence>
<reference evidence="2" key="1">
    <citation type="submission" date="2011-03" db="EMBL/GenBank/DDBJ databases">
        <authorList>
            <person name="Voget S."/>
            <person name="Streit W.R."/>
            <person name="Jaeger K.E."/>
            <person name="Daniel R."/>
        </authorList>
    </citation>
    <scope>NUCLEOTIDE SEQUENCE [LARGE SCALE GENOMIC DNA]</scope>
    <source>
        <strain evidence="2">PG1</strain>
    </source>
</reference>
<gene>
    <name evidence="1" type="ORF">BGL_2c26000</name>
</gene>
<dbReference type="KEGG" id="bgp:BGL_2c26000"/>
<proteinExistence type="predicted"/>
<dbReference type="EMBL" id="CP002581">
    <property type="protein sequence ID" value="AJK50654.1"/>
    <property type="molecule type" value="Genomic_DNA"/>
</dbReference>
<reference evidence="1 2" key="2">
    <citation type="journal article" date="2016" name="Appl. Microbiol. Biotechnol.">
        <title>Mutations improving production and secretion of extracellular lipase by Burkholderia glumae PG1.</title>
        <authorList>
            <person name="Knapp A."/>
            <person name="Voget S."/>
            <person name="Gao R."/>
            <person name="Zaburannyi N."/>
            <person name="Krysciak D."/>
            <person name="Breuer M."/>
            <person name="Hauer B."/>
            <person name="Streit W.R."/>
            <person name="Muller R."/>
            <person name="Daniel R."/>
            <person name="Jaeger K.E."/>
        </authorList>
    </citation>
    <scope>NUCLEOTIDE SEQUENCE [LARGE SCALE GENOMIC DNA]</scope>
    <source>
        <strain evidence="1 2">PG1</strain>
    </source>
</reference>
<name>A0A0B6S883_BURPL</name>
<protein>
    <submittedName>
        <fullName evidence="1">Uncharacterized protein</fullName>
    </submittedName>
</protein>